<reference evidence="1 2" key="1">
    <citation type="submission" date="2019-09" db="EMBL/GenBank/DDBJ databases">
        <title>Genome sequencing of Ng87 strain.</title>
        <authorList>
            <person name="Karasev E.S."/>
            <person name="Andronov E."/>
        </authorList>
    </citation>
    <scope>NUCLEOTIDE SEQUENCE [LARGE SCALE GENOMIC DNA]</scope>
    <source>
        <strain evidence="1 2">Ng87</strain>
    </source>
</reference>
<comment type="caution">
    <text evidence="1">The sequence shown here is derived from an EMBL/GenBank/DDBJ whole genome shotgun (WGS) entry which is preliminary data.</text>
</comment>
<accession>A0A6A1TRR9</accession>
<dbReference type="EMBL" id="VZUL01000002">
    <property type="protein sequence ID" value="KAB1086264.1"/>
    <property type="molecule type" value="Genomic_DNA"/>
</dbReference>
<dbReference type="RefSeq" id="WP_151041730.1">
    <property type="nucleotide sequence ID" value="NZ_VZUL01000002.1"/>
</dbReference>
<gene>
    <name evidence="1" type="ORF">F4V91_07330</name>
</gene>
<protein>
    <submittedName>
        <fullName evidence="1">Uncharacterized protein</fullName>
    </submittedName>
</protein>
<evidence type="ECO:0000313" key="1">
    <source>
        <dbReference type="EMBL" id="KAB1086264.1"/>
    </source>
</evidence>
<dbReference type="Proteomes" id="UP000386575">
    <property type="component" value="Unassembled WGS sequence"/>
</dbReference>
<proteinExistence type="predicted"/>
<evidence type="ECO:0000313" key="2">
    <source>
        <dbReference type="Proteomes" id="UP000386575"/>
    </source>
</evidence>
<name>A0A6A1TRR9_NEOGA</name>
<sequence length="319" mass="35796">MNQKIDQQTLENTTFGQTFQRSWDGKSWQRHALLLVQLRHGAQNVQIVPDRVQGDAGLEFFTIDGCLYQCYAPEEPGNTAKSSSAMKQKATRDLPKLRDKQVVIAEILTGLKCSRWILLCPFLDDKAVVSHVRAKGMEIRQLGLPFLAEDFEALVQSQEDFAKEIAQLRSLPIGPDLIIPPTTDEAVNSQDGTPLVKTLDDKLGRAFPRASETKRIDIRKAYVRNHIKRENTLDTLKTDHPILWERAWQTINAEENRLELLGSAGAASPSDHLRESLTRIEQGLAKDLPSVAHATISELSAGTLCDWLMRCPLDFDSET</sequence>
<organism evidence="1 2">
    <name type="scientific">Neorhizobium galegae</name>
    <name type="common">Rhizobium galegae</name>
    <dbReference type="NCBI Taxonomy" id="399"/>
    <lineage>
        <taxon>Bacteria</taxon>
        <taxon>Pseudomonadati</taxon>
        <taxon>Pseudomonadota</taxon>
        <taxon>Alphaproteobacteria</taxon>
        <taxon>Hyphomicrobiales</taxon>
        <taxon>Rhizobiaceae</taxon>
        <taxon>Rhizobium/Agrobacterium group</taxon>
        <taxon>Neorhizobium</taxon>
    </lineage>
</organism>
<dbReference type="AlphaFoldDB" id="A0A6A1TRR9"/>